<dbReference type="OrthoDB" id="4966203at2"/>
<keyword evidence="3" id="KW-1185">Reference proteome</keyword>
<feature type="transmembrane region" description="Helical" evidence="1">
    <location>
        <begin position="94"/>
        <end position="112"/>
    </location>
</feature>
<evidence type="ECO:0000256" key="1">
    <source>
        <dbReference type="SAM" id="Phobius"/>
    </source>
</evidence>
<keyword evidence="1" id="KW-0812">Transmembrane</keyword>
<feature type="transmembrane region" description="Helical" evidence="1">
    <location>
        <begin position="163"/>
        <end position="183"/>
    </location>
</feature>
<keyword evidence="1" id="KW-1133">Transmembrane helix</keyword>
<organism evidence="2 3">
    <name type="scientific">Peribacillus deserti</name>
    <dbReference type="NCBI Taxonomy" id="673318"/>
    <lineage>
        <taxon>Bacteria</taxon>
        <taxon>Bacillati</taxon>
        <taxon>Bacillota</taxon>
        <taxon>Bacilli</taxon>
        <taxon>Bacillales</taxon>
        <taxon>Bacillaceae</taxon>
        <taxon>Peribacillus</taxon>
    </lineage>
</organism>
<feature type="transmembrane region" description="Helical" evidence="1">
    <location>
        <begin position="63"/>
        <end position="82"/>
    </location>
</feature>
<sequence length="188" mass="21625">MKKKVIIILSISFMVFMTGLFIYFLVKDDTSKWQVGLGGIIVSGLPLLLLFLRNNPFNIPEIIGYYVFIFCSTFLGSIVKFYVYVRWWDTTLHLYKGLFMGVIAITLIKVLITKEALERTSRFLIFLFVLSLAIVASVVWEIYEFFGDLYYTETMQRGGNKDTMYDLLAGFAGALIIASYAGFRKQKF</sequence>
<name>A0A2N5M855_9BACI</name>
<feature type="transmembrane region" description="Helical" evidence="1">
    <location>
        <begin position="32"/>
        <end position="51"/>
    </location>
</feature>
<dbReference type="Pfam" id="PF09997">
    <property type="entry name" value="DUF2238"/>
    <property type="match status" value="1"/>
</dbReference>
<dbReference type="Proteomes" id="UP000234748">
    <property type="component" value="Unassembled WGS sequence"/>
</dbReference>
<gene>
    <name evidence="2" type="ORF">CUU66_07600</name>
</gene>
<dbReference type="AlphaFoldDB" id="A0A2N5M855"/>
<keyword evidence="1" id="KW-0472">Membrane</keyword>
<accession>A0A2N5M855</accession>
<protein>
    <submittedName>
        <fullName evidence="2">Membrane-spanning protein</fullName>
    </submittedName>
</protein>
<dbReference type="RefSeq" id="WP_101641077.1">
    <property type="nucleotide sequence ID" value="NZ_PGUY01000021.1"/>
</dbReference>
<feature type="transmembrane region" description="Helical" evidence="1">
    <location>
        <begin position="7"/>
        <end position="26"/>
    </location>
</feature>
<dbReference type="EMBL" id="PGUY01000021">
    <property type="protein sequence ID" value="PLT30515.1"/>
    <property type="molecule type" value="Genomic_DNA"/>
</dbReference>
<dbReference type="InterPro" id="IPR014509">
    <property type="entry name" value="YjdF-like"/>
</dbReference>
<feature type="transmembrane region" description="Helical" evidence="1">
    <location>
        <begin position="124"/>
        <end position="143"/>
    </location>
</feature>
<evidence type="ECO:0000313" key="2">
    <source>
        <dbReference type="EMBL" id="PLT30515.1"/>
    </source>
</evidence>
<comment type="caution">
    <text evidence="2">The sequence shown here is derived from an EMBL/GenBank/DDBJ whole genome shotgun (WGS) entry which is preliminary data.</text>
</comment>
<proteinExistence type="predicted"/>
<reference evidence="2 3" key="1">
    <citation type="submission" date="2017-11" db="EMBL/GenBank/DDBJ databases">
        <title>Comparitive Functional Genomics of Dry Heat Resistant strains isolated from the Viking Spacecraft.</title>
        <authorList>
            <person name="Seuylemezian A."/>
            <person name="Cooper K."/>
            <person name="Vaishampayan P."/>
        </authorList>
    </citation>
    <scope>NUCLEOTIDE SEQUENCE [LARGE SCALE GENOMIC DNA]</scope>
    <source>
        <strain evidence="2 3">V1-29</strain>
    </source>
</reference>
<evidence type="ECO:0000313" key="3">
    <source>
        <dbReference type="Proteomes" id="UP000234748"/>
    </source>
</evidence>